<dbReference type="Pfam" id="PF04468">
    <property type="entry name" value="PSP1"/>
    <property type="match status" value="1"/>
</dbReference>
<dbReference type="PROSITE" id="PS51411">
    <property type="entry name" value="PSP1_C"/>
    <property type="match status" value="1"/>
</dbReference>
<evidence type="ECO:0000256" key="1">
    <source>
        <dbReference type="SAM" id="MobiDB-lite"/>
    </source>
</evidence>
<feature type="compositionally biased region" description="Basic residues" evidence="1">
    <location>
        <begin position="349"/>
        <end position="362"/>
    </location>
</feature>
<name>A0A1Y2K6H6_9PROT</name>
<evidence type="ECO:0000313" key="4">
    <source>
        <dbReference type="Proteomes" id="UP000194003"/>
    </source>
</evidence>
<feature type="domain" description="PSP1 C-terminal" evidence="2">
    <location>
        <begin position="48"/>
        <end position="132"/>
    </location>
</feature>
<evidence type="ECO:0000259" key="2">
    <source>
        <dbReference type="PROSITE" id="PS51411"/>
    </source>
</evidence>
<dbReference type="PANTHER" id="PTHR43830">
    <property type="entry name" value="PROTEIN PSP1"/>
    <property type="match status" value="1"/>
</dbReference>
<organism evidence="3 4">
    <name type="scientific">Magnetofaba australis IT-1</name>
    <dbReference type="NCBI Taxonomy" id="1434232"/>
    <lineage>
        <taxon>Bacteria</taxon>
        <taxon>Pseudomonadati</taxon>
        <taxon>Pseudomonadota</taxon>
        <taxon>Magnetococcia</taxon>
        <taxon>Magnetococcales</taxon>
        <taxon>Magnetococcaceae</taxon>
        <taxon>Magnetofaba</taxon>
    </lineage>
</organism>
<dbReference type="AlphaFoldDB" id="A0A1Y2K6H6"/>
<feature type="compositionally biased region" description="Low complexity" evidence="1">
    <location>
        <begin position="365"/>
        <end position="384"/>
    </location>
</feature>
<dbReference type="EMBL" id="LVJN01000018">
    <property type="protein sequence ID" value="OSM05239.1"/>
    <property type="molecule type" value="Genomic_DNA"/>
</dbReference>
<feature type="region of interest" description="Disordered" evidence="1">
    <location>
        <begin position="255"/>
        <end position="445"/>
    </location>
</feature>
<keyword evidence="4" id="KW-1185">Reference proteome</keyword>
<dbReference type="InterPro" id="IPR047767">
    <property type="entry name" value="PSP1-like"/>
</dbReference>
<dbReference type="InterPro" id="IPR007557">
    <property type="entry name" value="PSP1_C"/>
</dbReference>
<protein>
    <submittedName>
        <fullName evidence="3">Putative PSP1 domain-containing protein</fullName>
    </submittedName>
</protein>
<proteinExistence type="predicted"/>
<feature type="compositionally biased region" description="Basic residues" evidence="1">
    <location>
        <begin position="413"/>
        <end position="423"/>
    </location>
</feature>
<reference evidence="3 4" key="1">
    <citation type="journal article" date="2016" name="BMC Genomics">
        <title>Combined genomic and structural analyses of a cultured magnetotactic bacterium reveals its niche adaptation to a dynamic environment.</title>
        <authorList>
            <person name="Araujo A.C."/>
            <person name="Morillo V."/>
            <person name="Cypriano J."/>
            <person name="Teixeira L.C."/>
            <person name="Leao P."/>
            <person name="Lyra S."/>
            <person name="Almeida L.G."/>
            <person name="Bazylinski D.A."/>
            <person name="Vasconcellos A.T."/>
            <person name="Abreu F."/>
            <person name="Lins U."/>
        </authorList>
    </citation>
    <scope>NUCLEOTIDE SEQUENCE [LARGE SCALE GENOMIC DNA]</scope>
    <source>
        <strain evidence="3 4">IT-1</strain>
    </source>
</reference>
<dbReference type="STRING" id="1434232.MAIT1_03405"/>
<feature type="compositionally biased region" description="Polar residues" evidence="1">
    <location>
        <begin position="385"/>
        <end position="407"/>
    </location>
</feature>
<sequence>MKSRIAKLNCGDEVLLETRAGDVITGAIDHIIPASAEAAQRAGFGHITRIIRVVTDKDRDAQETREQRERDAKRACQVMIRQKKLPMKLAKVTLQGANKAIFHFTADARVDFRELVQELSKELQMRIEMRQVGVRDEAKMLGGMGACGQSLCCAQHLQKFHPVSVRMAKNQDLSLNPDAISGICGRLMCCLAYENDTYTELRKGLPKPKSRLFTSEGQEVTLRCVHPIARTGEVQAVEGGWRSLVSLDDLLQTRPGQEEAAAQPAMAQQGDETTEKGEASAPSTRKSGGGSRRSSREEGRGPQRRGARGANSASNDAGLSSQQNKSDAVATQSSQDDPQKGGDEAASGGKRKSRRRRGRGRNKNADAAQNPSSAASNPPSEQNPTKQQTAPAGGEQNAQHQAQSPSGATDAPRKRRRRRRRKSGGGGDASNGTPPSGGQSGASGE</sequence>
<dbReference type="Proteomes" id="UP000194003">
    <property type="component" value="Unassembled WGS sequence"/>
</dbReference>
<dbReference type="NCBIfam" id="NF041131">
    <property type="entry name" value="RicT_YaaT_fam"/>
    <property type="match status" value="1"/>
</dbReference>
<gene>
    <name evidence="3" type="ORF">MAIT1_03405</name>
</gene>
<feature type="compositionally biased region" description="Low complexity" evidence="1">
    <location>
        <begin position="258"/>
        <end position="270"/>
    </location>
</feature>
<feature type="compositionally biased region" description="Polar residues" evidence="1">
    <location>
        <begin position="311"/>
        <end position="336"/>
    </location>
</feature>
<comment type="caution">
    <text evidence="3">The sequence shown here is derived from an EMBL/GenBank/DDBJ whole genome shotgun (WGS) entry which is preliminary data.</text>
</comment>
<dbReference type="GO" id="GO:0005737">
    <property type="term" value="C:cytoplasm"/>
    <property type="evidence" value="ECO:0007669"/>
    <property type="project" value="TreeGrafter"/>
</dbReference>
<evidence type="ECO:0000313" key="3">
    <source>
        <dbReference type="EMBL" id="OSM05239.1"/>
    </source>
</evidence>
<accession>A0A1Y2K6H6</accession>
<dbReference type="PANTHER" id="PTHR43830:SF3">
    <property type="entry name" value="PROTEIN PSP1"/>
    <property type="match status" value="1"/>
</dbReference>